<dbReference type="InterPro" id="IPR004358">
    <property type="entry name" value="Sig_transdc_His_kin-like_C"/>
</dbReference>
<dbReference type="CDD" id="cd00082">
    <property type="entry name" value="HisKA"/>
    <property type="match status" value="1"/>
</dbReference>
<dbReference type="PROSITE" id="PS50109">
    <property type="entry name" value="HIS_KIN"/>
    <property type="match status" value="1"/>
</dbReference>
<dbReference type="Pfam" id="PF02518">
    <property type="entry name" value="HATPase_c"/>
    <property type="match status" value="1"/>
</dbReference>
<feature type="modified residue" description="4-aspartylphosphate" evidence="4">
    <location>
        <position position="496"/>
    </location>
</feature>
<evidence type="ECO:0000256" key="3">
    <source>
        <dbReference type="ARBA" id="ARBA00022553"/>
    </source>
</evidence>
<dbReference type="Pfam" id="PF00072">
    <property type="entry name" value="Response_reg"/>
    <property type="match status" value="1"/>
</dbReference>
<dbReference type="InterPro" id="IPR036890">
    <property type="entry name" value="HATPase_C_sf"/>
</dbReference>
<keyword evidence="9" id="KW-1185">Reference proteome</keyword>
<proteinExistence type="predicted"/>
<evidence type="ECO:0000313" key="8">
    <source>
        <dbReference type="EMBL" id="NML48322.1"/>
    </source>
</evidence>
<dbReference type="InterPro" id="IPR001789">
    <property type="entry name" value="Sig_transdc_resp-reg_receiver"/>
</dbReference>
<feature type="domain" description="Histidine kinase" evidence="6">
    <location>
        <begin position="197"/>
        <end position="421"/>
    </location>
</feature>
<feature type="domain" description="Response regulatory" evidence="7">
    <location>
        <begin position="446"/>
        <end position="564"/>
    </location>
</feature>
<comment type="catalytic activity">
    <reaction evidence="1">
        <text>ATP + protein L-histidine = ADP + protein N-phospho-L-histidine.</text>
        <dbReference type="EC" id="2.7.13.3"/>
    </reaction>
</comment>
<dbReference type="InterPro" id="IPR005467">
    <property type="entry name" value="His_kinase_dom"/>
</dbReference>
<dbReference type="Gene3D" id="3.30.565.10">
    <property type="entry name" value="Histidine kinase-like ATPase, C-terminal domain"/>
    <property type="match status" value="1"/>
</dbReference>
<dbReference type="SUPFAM" id="SSF47384">
    <property type="entry name" value="Homodimeric domain of signal transducing histidine kinase"/>
    <property type="match status" value="1"/>
</dbReference>
<dbReference type="PRINTS" id="PR00344">
    <property type="entry name" value="BCTRLSENSOR"/>
</dbReference>
<dbReference type="PROSITE" id="PS50110">
    <property type="entry name" value="RESPONSE_REGULATORY"/>
    <property type="match status" value="1"/>
</dbReference>
<dbReference type="SUPFAM" id="SSF52172">
    <property type="entry name" value="CheY-like"/>
    <property type="match status" value="1"/>
</dbReference>
<feature type="transmembrane region" description="Helical" evidence="5">
    <location>
        <begin position="105"/>
        <end position="123"/>
    </location>
</feature>
<dbReference type="PANTHER" id="PTHR45339">
    <property type="entry name" value="HYBRID SIGNAL TRANSDUCTION HISTIDINE KINASE J"/>
    <property type="match status" value="1"/>
</dbReference>
<keyword evidence="5" id="KW-0812">Transmembrane</keyword>
<evidence type="ECO:0000313" key="9">
    <source>
        <dbReference type="Proteomes" id="UP000541185"/>
    </source>
</evidence>
<dbReference type="GO" id="GO:0000155">
    <property type="term" value="F:phosphorelay sensor kinase activity"/>
    <property type="evidence" value="ECO:0007669"/>
    <property type="project" value="InterPro"/>
</dbReference>
<keyword evidence="5" id="KW-0472">Membrane</keyword>
<comment type="caution">
    <text evidence="8">The sequence shown here is derived from an EMBL/GenBank/DDBJ whole genome shotgun (WGS) entry which is preliminary data.</text>
</comment>
<dbReference type="InterPro" id="IPR036097">
    <property type="entry name" value="HisK_dim/P_sf"/>
</dbReference>
<feature type="transmembrane region" description="Helical" evidence="5">
    <location>
        <begin position="159"/>
        <end position="178"/>
    </location>
</feature>
<dbReference type="EC" id="2.7.13.3" evidence="2"/>
<dbReference type="Gene3D" id="1.10.287.130">
    <property type="match status" value="1"/>
</dbReference>
<feature type="transmembrane region" description="Helical" evidence="5">
    <location>
        <begin position="79"/>
        <end position="99"/>
    </location>
</feature>
<dbReference type="SUPFAM" id="SSF55874">
    <property type="entry name" value="ATPase domain of HSP90 chaperone/DNA topoisomerase II/histidine kinase"/>
    <property type="match status" value="1"/>
</dbReference>
<keyword evidence="3 4" id="KW-0597">Phosphoprotein</keyword>
<feature type="transmembrane region" description="Helical" evidence="5">
    <location>
        <begin position="130"/>
        <end position="147"/>
    </location>
</feature>
<organism evidence="8 9">
    <name type="scientific">Ramlibacter agri</name>
    <dbReference type="NCBI Taxonomy" id="2728837"/>
    <lineage>
        <taxon>Bacteria</taxon>
        <taxon>Pseudomonadati</taxon>
        <taxon>Pseudomonadota</taxon>
        <taxon>Betaproteobacteria</taxon>
        <taxon>Burkholderiales</taxon>
        <taxon>Comamonadaceae</taxon>
        <taxon>Ramlibacter</taxon>
    </lineage>
</organism>
<name>A0A848HDS4_9BURK</name>
<dbReference type="AlphaFoldDB" id="A0A848HDS4"/>
<dbReference type="InterPro" id="IPR003594">
    <property type="entry name" value="HATPase_dom"/>
</dbReference>
<gene>
    <name evidence="8" type="ORF">HHL11_31525</name>
</gene>
<evidence type="ECO:0000256" key="1">
    <source>
        <dbReference type="ARBA" id="ARBA00000085"/>
    </source>
</evidence>
<protein>
    <recommendedName>
        <fullName evidence="2">histidine kinase</fullName>
        <ecNumber evidence="2">2.7.13.3</ecNumber>
    </recommendedName>
</protein>
<sequence length="573" mass="62503">MKRLVTDLMRRYRAHHAGNGGLLQGIGIVGTVAFPGIYLLRFTGRLPPLWDDLHWRLVATVLCFGLATRKYWPQKLQPYYLGYSWFAVFYSLAFLLPLTLLQNNASTPSVANMVVSVVLIILLTDWRNTIIMLVAGYMSSIAVYWLMMPDPVLPSSFLLWWVPLSAVLVASGSISKYVEKRAELVRMRRLYSGMAGSVAHEMRTPLSQVQHALDTIEASLRRNTSRNGAVLTREDLAQLLNLTAQGKRSVGRGLQAITLTLQQLSERAVDTSHYTRLSAAACVQKAVDEYAYEGAQQRSRVRLDVLDDFVFIGDETAVVLIVFNLLKNALYYLPLHPEATITITVDAGPEHRIVVRDTGPGIPPEVVGGLFEEFQSAGKVEGTGLGLAFSRRAMRACGGDIACRSELGQFTEFTLRFPPAPAGAEAAPAAAPEPAARPALDLAGRTVLVVDDSAFNRTIVKARLGELGVHAIEAQHGGEALRMIDEGARPAAILMDMQMPGLSGVEATRALRSRPAPANAIPVLGLSANDLPSWREGALEVGMNGYLTKPVQPDLLREELERVLNAPEHAAAP</sequence>
<dbReference type="SMART" id="SM00387">
    <property type="entry name" value="HATPase_c"/>
    <property type="match status" value="1"/>
</dbReference>
<feature type="transmembrane region" description="Helical" evidence="5">
    <location>
        <begin position="53"/>
        <end position="72"/>
    </location>
</feature>
<dbReference type="Proteomes" id="UP000541185">
    <property type="component" value="Unassembled WGS sequence"/>
</dbReference>
<dbReference type="InterPro" id="IPR003661">
    <property type="entry name" value="HisK_dim/P_dom"/>
</dbReference>
<dbReference type="Gene3D" id="3.40.50.2300">
    <property type="match status" value="1"/>
</dbReference>
<feature type="transmembrane region" description="Helical" evidence="5">
    <location>
        <begin position="21"/>
        <end position="41"/>
    </location>
</feature>
<evidence type="ECO:0000259" key="7">
    <source>
        <dbReference type="PROSITE" id="PS50110"/>
    </source>
</evidence>
<dbReference type="CDD" id="cd17546">
    <property type="entry name" value="REC_hyHK_CKI1_RcsC-like"/>
    <property type="match status" value="1"/>
</dbReference>
<accession>A0A848HDS4</accession>
<evidence type="ECO:0000256" key="4">
    <source>
        <dbReference type="PROSITE-ProRule" id="PRU00169"/>
    </source>
</evidence>
<dbReference type="SMART" id="SM00448">
    <property type="entry name" value="REC"/>
    <property type="match status" value="1"/>
</dbReference>
<evidence type="ECO:0000256" key="2">
    <source>
        <dbReference type="ARBA" id="ARBA00012438"/>
    </source>
</evidence>
<keyword evidence="5" id="KW-1133">Transmembrane helix</keyword>
<dbReference type="EMBL" id="JABBFX010000004">
    <property type="protein sequence ID" value="NML48322.1"/>
    <property type="molecule type" value="Genomic_DNA"/>
</dbReference>
<dbReference type="InterPro" id="IPR011006">
    <property type="entry name" value="CheY-like_superfamily"/>
</dbReference>
<evidence type="ECO:0000256" key="5">
    <source>
        <dbReference type="SAM" id="Phobius"/>
    </source>
</evidence>
<dbReference type="RefSeq" id="WP_169422643.1">
    <property type="nucleotide sequence ID" value="NZ_JABBFX010000004.1"/>
</dbReference>
<reference evidence="8 9" key="1">
    <citation type="submission" date="2020-04" db="EMBL/GenBank/DDBJ databases">
        <title>Ramlibacter sp. G-1-2-2 isolated from soil.</title>
        <authorList>
            <person name="Dahal R.H."/>
        </authorList>
    </citation>
    <scope>NUCLEOTIDE SEQUENCE [LARGE SCALE GENOMIC DNA]</scope>
    <source>
        <strain evidence="8 9">G-1-2-2</strain>
    </source>
</reference>
<evidence type="ECO:0000259" key="6">
    <source>
        <dbReference type="PROSITE" id="PS50109"/>
    </source>
</evidence>
<dbReference type="PANTHER" id="PTHR45339:SF6">
    <property type="entry name" value="SENSORY HISTIDINE PROTEIN KINASE"/>
    <property type="match status" value="1"/>
</dbReference>